<evidence type="ECO:0000313" key="1">
    <source>
        <dbReference type="EMBL" id="KAJ7992847.1"/>
    </source>
</evidence>
<comment type="caution">
    <text evidence="1">The sequence shown here is derived from an EMBL/GenBank/DDBJ whole genome shotgun (WGS) entry which is preliminary data.</text>
</comment>
<name>A0ACC2FND1_DALPE</name>
<gene>
    <name evidence="1" type="ORF">DPEC_G00266280</name>
</gene>
<organism evidence="1 2">
    <name type="scientific">Dallia pectoralis</name>
    <name type="common">Alaska blackfish</name>
    <dbReference type="NCBI Taxonomy" id="75939"/>
    <lineage>
        <taxon>Eukaryota</taxon>
        <taxon>Metazoa</taxon>
        <taxon>Chordata</taxon>
        <taxon>Craniata</taxon>
        <taxon>Vertebrata</taxon>
        <taxon>Euteleostomi</taxon>
        <taxon>Actinopterygii</taxon>
        <taxon>Neopterygii</taxon>
        <taxon>Teleostei</taxon>
        <taxon>Protacanthopterygii</taxon>
        <taxon>Esociformes</taxon>
        <taxon>Umbridae</taxon>
        <taxon>Dallia</taxon>
    </lineage>
</organism>
<evidence type="ECO:0000313" key="2">
    <source>
        <dbReference type="Proteomes" id="UP001157502"/>
    </source>
</evidence>
<dbReference type="EMBL" id="CM055751">
    <property type="protein sequence ID" value="KAJ7992847.1"/>
    <property type="molecule type" value="Genomic_DNA"/>
</dbReference>
<proteinExistence type="predicted"/>
<sequence>MLSSRGGADPLPCQRLLNRKGAHYLWLALMSSGTFPIRRRRDIWFPRSSPLSPWVGGQSWEKKVDKGRDTEDNNNCKNLGPLTKKHNDDDLSDNDGAEDQDIRESGSPKPVMVFIHGGSYMEGTGNMFDGSILASYGNVIVITVNYRLGVLAANDQADVAAAPVEGQVDVCDSEAT</sequence>
<dbReference type="Proteomes" id="UP001157502">
    <property type="component" value="Chromosome 24"/>
</dbReference>
<keyword evidence="2" id="KW-1185">Reference proteome</keyword>
<accession>A0ACC2FND1</accession>
<protein>
    <submittedName>
        <fullName evidence="1">Uncharacterized protein</fullName>
    </submittedName>
</protein>
<reference evidence="1" key="1">
    <citation type="submission" date="2021-05" db="EMBL/GenBank/DDBJ databases">
        <authorList>
            <person name="Pan Q."/>
            <person name="Jouanno E."/>
            <person name="Zahm M."/>
            <person name="Klopp C."/>
            <person name="Cabau C."/>
            <person name="Louis A."/>
            <person name="Berthelot C."/>
            <person name="Parey E."/>
            <person name="Roest Crollius H."/>
            <person name="Montfort J."/>
            <person name="Robinson-Rechavi M."/>
            <person name="Bouchez O."/>
            <person name="Lampietro C."/>
            <person name="Lopez Roques C."/>
            <person name="Donnadieu C."/>
            <person name="Postlethwait J."/>
            <person name="Bobe J."/>
            <person name="Dillon D."/>
            <person name="Chandos A."/>
            <person name="von Hippel F."/>
            <person name="Guiguen Y."/>
        </authorList>
    </citation>
    <scope>NUCLEOTIDE SEQUENCE</scope>
    <source>
        <strain evidence="1">YG-Jan2019</strain>
    </source>
</reference>